<dbReference type="AlphaFoldDB" id="A0A914HI92"/>
<sequence>MIRKKKKPSTEGEQFNCLLSKNAQLTAGLMHLFTCNFEEANSRRNIKNLGAGTNLHREYVNLLSSV</sequence>
<protein>
    <submittedName>
        <fullName evidence="2">Uncharacterized protein</fullName>
    </submittedName>
</protein>
<reference evidence="2" key="1">
    <citation type="submission" date="2022-11" db="UniProtKB">
        <authorList>
            <consortium name="WormBaseParasite"/>
        </authorList>
    </citation>
    <scope>IDENTIFICATION</scope>
</reference>
<evidence type="ECO:0000313" key="1">
    <source>
        <dbReference type="Proteomes" id="UP000887572"/>
    </source>
</evidence>
<organism evidence="1 2">
    <name type="scientific">Globodera rostochiensis</name>
    <name type="common">Golden nematode worm</name>
    <name type="synonym">Heterodera rostochiensis</name>
    <dbReference type="NCBI Taxonomy" id="31243"/>
    <lineage>
        <taxon>Eukaryota</taxon>
        <taxon>Metazoa</taxon>
        <taxon>Ecdysozoa</taxon>
        <taxon>Nematoda</taxon>
        <taxon>Chromadorea</taxon>
        <taxon>Rhabditida</taxon>
        <taxon>Tylenchina</taxon>
        <taxon>Tylenchomorpha</taxon>
        <taxon>Tylenchoidea</taxon>
        <taxon>Heteroderidae</taxon>
        <taxon>Heteroderinae</taxon>
        <taxon>Globodera</taxon>
    </lineage>
</organism>
<name>A0A914HI92_GLORO</name>
<accession>A0A914HI92</accession>
<dbReference type="WBParaSite" id="Gr19_v10_g1717.t2">
    <property type="protein sequence ID" value="Gr19_v10_g1717.t2"/>
    <property type="gene ID" value="Gr19_v10_g1717"/>
</dbReference>
<proteinExistence type="predicted"/>
<keyword evidence="1" id="KW-1185">Reference proteome</keyword>
<evidence type="ECO:0000313" key="2">
    <source>
        <dbReference type="WBParaSite" id="Gr19_v10_g1717.t2"/>
    </source>
</evidence>
<dbReference type="Proteomes" id="UP000887572">
    <property type="component" value="Unplaced"/>
</dbReference>